<organism evidence="1 2">
    <name type="scientific">Periplaneta americana</name>
    <name type="common">American cockroach</name>
    <name type="synonym">Blatta americana</name>
    <dbReference type="NCBI Taxonomy" id="6978"/>
    <lineage>
        <taxon>Eukaryota</taxon>
        <taxon>Metazoa</taxon>
        <taxon>Ecdysozoa</taxon>
        <taxon>Arthropoda</taxon>
        <taxon>Hexapoda</taxon>
        <taxon>Insecta</taxon>
        <taxon>Pterygota</taxon>
        <taxon>Neoptera</taxon>
        <taxon>Polyneoptera</taxon>
        <taxon>Dictyoptera</taxon>
        <taxon>Blattodea</taxon>
        <taxon>Blattoidea</taxon>
        <taxon>Blattidae</taxon>
        <taxon>Blattinae</taxon>
        <taxon>Periplaneta</taxon>
    </lineage>
</organism>
<evidence type="ECO:0008006" key="3">
    <source>
        <dbReference type="Google" id="ProtNLM"/>
    </source>
</evidence>
<evidence type="ECO:0000313" key="1">
    <source>
        <dbReference type="EMBL" id="KAJ4441118.1"/>
    </source>
</evidence>
<gene>
    <name evidence="1" type="ORF">ANN_10968</name>
</gene>
<accession>A0ABQ8T3Q5</accession>
<reference evidence="1 2" key="1">
    <citation type="journal article" date="2022" name="Allergy">
        <title>Genome assembly and annotation of Periplaneta americana reveal a comprehensive cockroach allergen profile.</title>
        <authorList>
            <person name="Wang L."/>
            <person name="Xiong Q."/>
            <person name="Saelim N."/>
            <person name="Wang L."/>
            <person name="Nong W."/>
            <person name="Wan A.T."/>
            <person name="Shi M."/>
            <person name="Liu X."/>
            <person name="Cao Q."/>
            <person name="Hui J.H.L."/>
            <person name="Sookrung N."/>
            <person name="Leung T.F."/>
            <person name="Tungtrongchitr A."/>
            <person name="Tsui S.K.W."/>
        </authorList>
    </citation>
    <scope>NUCLEOTIDE SEQUENCE [LARGE SCALE GENOMIC DNA]</scope>
    <source>
        <strain evidence="1">PWHHKU_190912</strain>
    </source>
</reference>
<keyword evidence="2" id="KW-1185">Reference proteome</keyword>
<dbReference type="Proteomes" id="UP001148838">
    <property type="component" value="Unassembled WGS sequence"/>
</dbReference>
<dbReference type="EMBL" id="JAJSOF020000015">
    <property type="protein sequence ID" value="KAJ4441118.1"/>
    <property type="molecule type" value="Genomic_DNA"/>
</dbReference>
<feature type="non-terminal residue" evidence="1">
    <location>
        <position position="129"/>
    </location>
</feature>
<sequence>MAGLWEGGNEPSGSLKVIYNRTAVLDCSVRLSVENCQLGLNNVWRASVLNCSSELTVPELQAESKCMGTRGGCTIRTAELQNRHLHGPAYCTFVTLANSTLTFTALYLAFEYKDDTDVSLHLLIDSATQ</sequence>
<name>A0ABQ8T3Q5_PERAM</name>
<proteinExistence type="predicted"/>
<comment type="caution">
    <text evidence="1">The sequence shown here is derived from an EMBL/GenBank/DDBJ whole genome shotgun (WGS) entry which is preliminary data.</text>
</comment>
<evidence type="ECO:0000313" key="2">
    <source>
        <dbReference type="Proteomes" id="UP001148838"/>
    </source>
</evidence>
<protein>
    <recommendedName>
        <fullName evidence="3">SUEL-type lectin domain-containing protein</fullName>
    </recommendedName>
</protein>